<dbReference type="PANTHER" id="PTHR43177">
    <property type="entry name" value="PROTEIN NRFC"/>
    <property type="match status" value="1"/>
</dbReference>
<dbReference type="Proteomes" id="UP000746471">
    <property type="component" value="Unassembled WGS sequence"/>
</dbReference>
<dbReference type="Gene3D" id="3.30.70.20">
    <property type="match status" value="2"/>
</dbReference>
<accession>A0ABS5PSY2</accession>
<evidence type="ECO:0000313" key="6">
    <source>
        <dbReference type="EMBL" id="MBS7527451.1"/>
    </source>
</evidence>
<dbReference type="RefSeq" id="WP_213237311.1">
    <property type="nucleotide sequence ID" value="NZ_JAHBCL010000020.1"/>
</dbReference>
<gene>
    <name evidence="6" type="ORF">KHM83_12270</name>
</gene>
<protein>
    <submittedName>
        <fullName evidence="6">4Fe-4S dicluster domain-containing protein</fullName>
    </submittedName>
</protein>
<dbReference type="PANTHER" id="PTHR43177:SF3">
    <property type="entry name" value="PROTEIN NRFC HOMOLOG"/>
    <property type="match status" value="1"/>
</dbReference>
<proteinExistence type="predicted"/>
<keyword evidence="3" id="KW-0408">Iron</keyword>
<dbReference type="InterPro" id="IPR017900">
    <property type="entry name" value="4Fe4S_Fe_S_CS"/>
</dbReference>
<evidence type="ECO:0000256" key="1">
    <source>
        <dbReference type="ARBA" id="ARBA00022485"/>
    </source>
</evidence>
<keyword evidence="2" id="KW-0479">Metal-binding</keyword>
<feature type="domain" description="4Fe-4S ferredoxin-type" evidence="5">
    <location>
        <begin position="1"/>
        <end position="30"/>
    </location>
</feature>
<dbReference type="InterPro" id="IPR017896">
    <property type="entry name" value="4Fe4S_Fe-S-bd"/>
</dbReference>
<dbReference type="SUPFAM" id="SSF54862">
    <property type="entry name" value="4Fe-4S ferredoxins"/>
    <property type="match status" value="1"/>
</dbReference>
<keyword evidence="7" id="KW-1185">Reference proteome</keyword>
<dbReference type="Pfam" id="PF13247">
    <property type="entry name" value="Fer4_11"/>
    <property type="match status" value="1"/>
</dbReference>
<evidence type="ECO:0000256" key="3">
    <source>
        <dbReference type="ARBA" id="ARBA00023004"/>
    </source>
</evidence>
<keyword evidence="4" id="KW-0411">Iron-sulfur</keyword>
<evidence type="ECO:0000259" key="5">
    <source>
        <dbReference type="PROSITE" id="PS51379"/>
    </source>
</evidence>
<comment type="caution">
    <text evidence="6">The sequence shown here is derived from an EMBL/GenBank/DDBJ whole genome shotgun (WGS) entry which is preliminary data.</text>
</comment>
<sequence length="146" mass="16478">MRIKHISDGCIGCMACVVACKEQHLLPVGVNRCVIEYHEEKRRFIWRGCRQCKNAPCEKACDSHAVYTAPDGTVVIDRERCTGCGKCIAACPFHVMAYDERAQQAVKCDTCYIKRTTEHFSTNVFDNHETTACVAACPFDRLELVR</sequence>
<evidence type="ECO:0000313" key="7">
    <source>
        <dbReference type="Proteomes" id="UP000746471"/>
    </source>
</evidence>
<name>A0ABS5PSY2_9FIRM</name>
<feature type="domain" description="4Fe-4S ferredoxin-type" evidence="5">
    <location>
        <begin position="72"/>
        <end position="101"/>
    </location>
</feature>
<dbReference type="PROSITE" id="PS51379">
    <property type="entry name" value="4FE4S_FER_2"/>
    <property type="match status" value="2"/>
</dbReference>
<dbReference type="PROSITE" id="PS00198">
    <property type="entry name" value="4FE4S_FER_1"/>
    <property type="match status" value="1"/>
</dbReference>
<organism evidence="6 7">
    <name type="scientific">Fusibacter paucivorans</name>
    <dbReference type="NCBI Taxonomy" id="76009"/>
    <lineage>
        <taxon>Bacteria</taxon>
        <taxon>Bacillati</taxon>
        <taxon>Bacillota</taxon>
        <taxon>Clostridia</taxon>
        <taxon>Eubacteriales</taxon>
        <taxon>Eubacteriales Family XII. Incertae Sedis</taxon>
        <taxon>Fusibacter</taxon>
    </lineage>
</organism>
<reference evidence="6 7" key="1">
    <citation type="submission" date="2021-05" db="EMBL/GenBank/DDBJ databases">
        <title>Fusibacter ferrireducens sp. nov., an anaerobic, sulfur- and Fe-reducing bacterium isolated from the mangrove sediment.</title>
        <authorList>
            <person name="Qiu D."/>
        </authorList>
    </citation>
    <scope>NUCLEOTIDE SEQUENCE [LARGE SCALE GENOMIC DNA]</scope>
    <source>
        <strain evidence="6 7">DSM 12116</strain>
    </source>
</reference>
<evidence type="ECO:0000256" key="2">
    <source>
        <dbReference type="ARBA" id="ARBA00022723"/>
    </source>
</evidence>
<evidence type="ECO:0000256" key="4">
    <source>
        <dbReference type="ARBA" id="ARBA00023014"/>
    </source>
</evidence>
<dbReference type="Pfam" id="PF12800">
    <property type="entry name" value="Fer4_4"/>
    <property type="match status" value="1"/>
</dbReference>
<dbReference type="EMBL" id="JAHBCL010000020">
    <property type="protein sequence ID" value="MBS7527451.1"/>
    <property type="molecule type" value="Genomic_DNA"/>
</dbReference>
<dbReference type="InterPro" id="IPR050954">
    <property type="entry name" value="ET_IronSulfur_Cluster-Binding"/>
</dbReference>
<keyword evidence="1" id="KW-0004">4Fe-4S</keyword>